<feature type="domain" description="Dynamin N-terminal" evidence="6">
    <location>
        <begin position="54"/>
        <end position="214"/>
    </location>
</feature>
<proteinExistence type="predicted"/>
<keyword evidence="4" id="KW-0342">GTP-binding</keyword>
<dbReference type="Proteomes" id="UP000823890">
    <property type="component" value="Unassembled WGS sequence"/>
</dbReference>
<dbReference type="GO" id="GO:0008053">
    <property type="term" value="P:mitochondrial fusion"/>
    <property type="evidence" value="ECO:0007669"/>
    <property type="project" value="TreeGrafter"/>
</dbReference>
<evidence type="ECO:0000256" key="1">
    <source>
        <dbReference type="ARBA" id="ARBA00004370"/>
    </source>
</evidence>
<organism evidence="7 8">
    <name type="scientific">Candidatus Mediterraneibacter faecipullorum</name>
    <dbReference type="NCBI Taxonomy" id="2838670"/>
    <lineage>
        <taxon>Bacteria</taxon>
        <taxon>Bacillati</taxon>
        <taxon>Bacillota</taxon>
        <taxon>Clostridia</taxon>
        <taxon>Lachnospirales</taxon>
        <taxon>Lachnospiraceae</taxon>
        <taxon>Mediterraneibacter</taxon>
    </lineage>
</organism>
<evidence type="ECO:0000313" key="8">
    <source>
        <dbReference type="Proteomes" id="UP000823890"/>
    </source>
</evidence>
<evidence type="ECO:0000256" key="2">
    <source>
        <dbReference type="ARBA" id="ARBA00022741"/>
    </source>
</evidence>
<dbReference type="GO" id="GO:0003924">
    <property type="term" value="F:GTPase activity"/>
    <property type="evidence" value="ECO:0007669"/>
    <property type="project" value="InterPro"/>
</dbReference>
<accession>A0A9D2NIU7</accession>
<evidence type="ECO:0000256" key="3">
    <source>
        <dbReference type="ARBA" id="ARBA00022801"/>
    </source>
</evidence>
<reference evidence="7" key="2">
    <citation type="submission" date="2021-04" db="EMBL/GenBank/DDBJ databases">
        <authorList>
            <person name="Gilroy R."/>
        </authorList>
    </citation>
    <scope>NUCLEOTIDE SEQUENCE</scope>
    <source>
        <strain evidence="7">ChiW19-954</strain>
    </source>
</reference>
<dbReference type="EMBL" id="DWWO01000015">
    <property type="protein sequence ID" value="HJC33261.1"/>
    <property type="molecule type" value="Genomic_DNA"/>
</dbReference>
<dbReference type="InterPro" id="IPR027094">
    <property type="entry name" value="Mitofusin_fam"/>
</dbReference>
<comment type="subcellular location">
    <subcellularLocation>
        <location evidence="1">Membrane</location>
    </subcellularLocation>
</comment>
<evidence type="ECO:0000259" key="6">
    <source>
        <dbReference type="Pfam" id="PF00350"/>
    </source>
</evidence>
<dbReference type="AlphaFoldDB" id="A0A9D2NIU7"/>
<name>A0A9D2NIU7_9FIRM</name>
<sequence length="603" mass="69956">MKMSYRYFEFRAFENLVKLSQLLGENKELFQLCEKQEEIRKRQNVIRKGKICAVVAGEFKRGKSSFINALLGEEILPADVCPATAVPNRIIYGDVPRSWLRYKDGSEKEIRIEELSKYVMKSAEIRENTEDEIIEALIEYPTIPGREYLELIDTPGLNDDIYMDSRALSCMENADILILTLSPSSPFSETESRFVARILEQGKVSRIIVVVTKIDELADAEEREKLYSYLREQIVSKTEERLLETHETGEPVFSAWRSILNGLPMFGVCSPEALEAVKEKNAQLYRESGFEELSGSFFKIIQSVYEKNCIQDAIDSALRVSAEFEREQPQILECCRKKRSESEESRKCFAEECYLMVEQNTLDEIKTALWQRIETFISTVPDDMGRQFIKCLSSIRVLDSRLIDRELREQSARSEVWLNTRINKELLPELQRLLTEKTAEWYQNILSRLNCMPQLAENGMESVSELAEKLTEQPFPFSAEFTGSAFCWKSYPVPAIEKLVEPDLINEIRGAIDESIAWWSMEEKRLTEEILKKAAEQVSGEIEKIVLTLYQVKQKELDLWEETENRIKSETLTRQLRMIAEESEHLKAEFMRTAEDNKKVERN</sequence>
<keyword evidence="2" id="KW-0547">Nucleotide-binding</keyword>
<dbReference type="GO" id="GO:0016020">
    <property type="term" value="C:membrane"/>
    <property type="evidence" value="ECO:0007669"/>
    <property type="project" value="UniProtKB-SubCell"/>
</dbReference>
<protein>
    <submittedName>
        <fullName evidence="7">Dynamin family protein</fullName>
    </submittedName>
</protein>
<dbReference type="PANTHER" id="PTHR10465">
    <property type="entry name" value="TRANSMEMBRANE GTPASE FZO1"/>
    <property type="match status" value="1"/>
</dbReference>
<dbReference type="Pfam" id="PF00350">
    <property type="entry name" value="Dynamin_N"/>
    <property type="match status" value="1"/>
</dbReference>
<keyword evidence="3" id="KW-0378">Hydrolase</keyword>
<dbReference type="SUPFAM" id="SSF52540">
    <property type="entry name" value="P-loop containing nucleoside triphosphate hydrolases"/>
    <property type="match status" value="1"/>
</dbReference>
<dbReference type="GO" id="GO:0005525">
    <property type="term" value="F:GTP binding"/>
    <property type="evidence" value="ECO:0007669"/>
    <property type="project" value="UniProtKB-KW"/>
</dbReference>
<evidence type="ECO:0000256" key="5">
    <source>
        <dbReference type="ARBA" id="ARBA00023136"/>
    </source>
</evidence>
<keyword evidence="5" id="KW-0472">Membrane</keyword>
<dbReference type="PANTHER" id="PTHR10465:SF0">
    <property type="entry name" value="SARCALUMENIN"/>
    <property type="match status" value="1"/>
</dbReference>
<evidence type="ECO:0000256" key="4">
    <source>
        <dbReference type="ARBA" id="ARBA00023134"/>
    </source>
</evidence>
<reference evidence="7" key="1">
    <citation type="journal article" date="2021" name="PeerJ">
        <title>Extensive microbial diversity within the chicken gut microbiome revealed by metagenomics and culture.</title>
        <authorList>
            <person name="Gilroy R."/>
            <person name="Ravi A."/>
            <person name="Getino M."/>
            <person name="Pursley I."/>
            <person name="Horton D.L."/>
            <person name="Alikhan N.F."/>
            <person name="Baker D."/>
            <person name="Gharbi K."/>
            <person name="Hall N."/>
            <person name="Watson M."/>
            <person name="Adriaenssens E.M."/>
            <person name="Foster-Nyarko E."/>
            <person name="Jarju S."/>
            <person name="Secka A."/>
            <person name="Antonio M."/>
            <person name="Oren A."/>
            <person name="Chaudhuri R.R."/>
            <person name="La Ragione R."/>
            <person name="Hildebrand F."/>
            <person name="Pallen M.J."/>
        </authorList>
    </citation>
    <scope>NUCLEOTIDE SEQUENCE</scope>
    <source>
        <strain evidence="7">ChiW19-954</strain>
    </source>
</reference>
<evidence type="ECO:0000313" key="7">
    <source>
        <dbReference type="EMBL" id="HJC33261.1"/>
    </source>
</evidence>
<dbReference type="InterPro" id="IPR045063">
    <property type="entry name" value="Dynamin_N"/>
</dbReference>
<dbReference type="InterPro" id="IPR027417">
    <property type="entry name" value="P-loop_NTPase"/>
</dbReference>
<comment type="caution">
    <text evidence="7">The sequence shown here is derived from an EMBL/GenBank/DDBJ whole genome shotgun (WGS) entry which is preliminary data.</text>
</comment>
<gene>
    <name evidence="7" type="ORF">H9758_01550</name>
</gene>
<dbReference type="Gene3D" id="3.40.50.300">
    <property type="entry name" value="P-loop containing nucleotide triphosphate hydrolases"/>
    <property type="match status" value="1"/>
</dbReference>